<dbReference type="PANTHER" id="PTHR43028">
    <property type="entry name" value="3'(2'),5'-BISPHOSPHATE NUCLEOTIDASE 1"/>
    <property type="match status" value="1"/>
</dbReference>
<comment type="cofactor">
    <cofactor evidence="1">
        <name>Mg(2+)</name>
        <dbReference type="ChEBI" id="CHEBI:18420"/>
    </cofactor>
</comment>
<dbReference type="InterPro" id="IPR050725">
    <property type="entry name" value="CysQ/Inositol_MonoPase"/>
</dbReference>
<feature type="binding site" evidence="1">
    <location>
        <position position="65"/>
    </location>
    <ligand>
        <name>Mg(2+)</name>
        <dbReference type="ChEBI" id="CHEBI:18420"/>
        <label>1</label>
        <note>catalytic</note>
    </ligand>
</feature>
<keyword evidence="3" id="KW-1185">Reference proteome</keyword>
<evidence type="ECO:0000313" key="2">
    <source>
        <dbReference type="EMBL" id="MCG2420556.1"/>
    </source>
</evidence>
<feature type="non-terminal residue" evidence="2">
    <location>
        <position position="1"/>
    </location>
</feature>
<dbReference type="Gene3D" id="3.40.190.80">
    <property type="match status" value="1"/>
</dbReference>
<protein>
    <recommendedName>
        <fullName evidence="4">3'(2'),5'-bisphosphate nucleotidase CysQ</fullName>
    </recommendedName>
</protein>
<gene>
    <name evidence="2" type="ORF">K8089_16155</name>
</gene>
<dbReference type="GO" id="GO:0008441">
    <property type="term" value="F:3'(2'),5'-bisphosphate nucleotidase activity"/>
    <property type="evidence" value="ECO:0007669"/>
    <property type="project" value="TreeGrafter"/>
</dbReference>
<dbReference type="GO" id="GO:0000103">
    <property type="term" value="P:sulfate assimilation"/>
    <property type="evidence" value="ECO:0007669"/>
    <property type="project" value="TreeGrafter"/>
</dbReference>
<reference evidence="2" key="1">
    <citation type="submission" date="2021-09" db="EMBL/GenBank/DDBJ databases">
        <title>Genome of Aequorivita sp. strain F47161.</title>
        <authorList>
            <person name="Wang Y."/>
        </authorList>
    </citation>
    <scope>NUCLEOTIDE SEQUENCE</scope>
    <source>
        <strain evidence="2">F47161</strain>
    </source>
</reference>
<evidence type="ECO:0000256" key="1">
    <source>
        <dbReference type="PIRSR" id="PIRSR600760-2"/>
    </source>
</evidence>
<sequence length="116" mass="12825">SKPTSKVKIIGSRSHNNKATKNFITEIEKHNKVQTIVKGSSLKFCAIAEGSAHIYPRFAPTMEWDTAAGHAICKAVGLEPINQSTNTPLKYNKPNLQNPHFILVLIATVITIFNNR</sequence>
<dbReference type="GO" id="GO:0046872">
    <property type="term" value="F:metal ion binding"/>
    <property type="evidence" value="ECO:0007669"/>
    <property type="project" value="UniProtKB-KW"/>
</dbReference>
<comment type="caution">
    <text evidence="2">The sequence shown here is derived from an EMBL/GenBank/DDBJ whole genome shotgun (WGS) entry which is preliminary data.</text>
</comment>
<organism evidence="2 3">
    <name type="scientific">Aequorivita vitellina</name>
    <dbReference type="NCBI Taxonomy" id="2874475"/>
    <lineage>
        <taxon>Bacteria</taxon>
        <taxon>Pseudomonadati</taxon>
        <taxon>Bacteroidota</taxon>
        <taxon>Flavobacteriia</taxon>
        <taxon>Flavobacteriales</taxon>
        <taxon>Flavobacteriaceae</taxon>
        <taxon>Aequorivita</taxon>
    </lineage>
</organism>
<name>A0A9X1QZ64_9FLAO</name>
<dbReference type="Proteomes" id="UP001139461">
    <property type="component" value="Unassembled WGS sequence"/>
</dbReference>
<dbReference type="Pfam" id="PF00459">
    <property type="entry name" value="Inositol_P"/>
    <property type="match status" value="1"/>
</dbReference>
<keyword evidence="1" id="KW-0460">Magnesium</keyword>
<keyword evidence="1" id="KW-0479">Metal-binding</keyword>
<accession>A0A9X1QZ64</accession>
<dbReference type="RefSeq" id="WP_277612615.1">
    <property type="nucleotide sequence ID" value="NZ_JAIRBA010000099.1"/>
</dbReference>
<dbReference type="PANTHER" id="PTHR43028:SF5">
    <property type="entry name" value="3'(2'),5'-BISPHOSPHATE NUCLEOTIDASE 1"/>
    <property type="match status" value="1"/>
</dbReference>
<dbReference type="InterPro" id="IPR000760">
    <property type="entry name" value="Inositol_monophosphatase-like"/>
</dbReference>
<dbReference type="AlphaFoldDB" id="A0A9X1QZ64"/>
<dbReference type="SUPFAM" id="SSF56655">
    <property type="entry name" value="Carbohydrate phosphatase"/>
    <property type="match status" value="1"/>
</dbReference>
<evidence type="ECO:0000313" key="3">
    <source>
        <dbReference type="Proteomes" id="UP001139461"/>
    </source>
</evidence>
<evidence type="ECO:0008006" key="4">
    <source>
        <dbReference type="Google" id="ProtNLM"/>
    </source>
</evidence>
<dbReference type="EMBL" id="JAIRBA010000099">
    <property type="protein sequence ID" value="MCG2420556.1"/>
    <property type="molecule type" value="Genomic_DNA"/>
</dbReference>
<proteinExistence type="predicted"/>
<dbReference type="GO" id="GO:0050427">
    <property type="term" value="P:3'-phosphoadenosine 5'-phosphosulfate metabolic process"/>
    <property type="evidence" value="ECO:0007669"/>
    <property type="project" value="TreeGrafter"/>
</dbReference>